<keyword evidence="5" id="KW-1185">Reference proteome</keyword>
<dbReference type="InterPro" id="IPR001431">
    <property type="entry name" value="Pept_M16_Zn_BS"/>
</dbReference>
<evidence type="ECO:0000256" key="1">
    <source>
        <dbReference type="ARBA" id="ARBA00007261"/>
    </source>
</evidence>
<reference evidence="6" key="1">
    <citation type="submission" date="2022-11" db="UniProtKB">
        <authorList>
            <consortium name="WormBaseParasite"/>
        </authorList>
    </citation>
    <scope>IDENTIFICATION</scope>
</reference>
<evidence type="ECO:0000256" key="3">
    <source>
        <dbReference type="ARBA" id="ARBA00032315"/>
    </source>
</evidence>
<dbReference type="Pfam" id="PF00675">
    <property type="entry name" value="Peptidase_M16"/>
    <property type="match status" value="1"/>
</dbReference>
<dbReference type="Gene3D" id="3.30.830.10">
    <property type="entry name" value="Metalloenzyme, LuxS/M16 peptidase-like"/>
    <property type="match status" value="1"/>
</dbReference>
<evidence type="ECO:0000313" key="5">
    <source>
        <dbReference type="Proteomes" id="UP000887561"/>
    </source>
</evidence>
<dbReference type="AlphaFoldDB" id="A0A915MPU0"/>
<accession>A0A915MPU0</accession>
<dbReference type="PROSITE" id="PS00143">
    <property type="entry name" value="INSULINASE"/>
    <property type="match status" value="1"/>
</dbReference>
<dbReference type="PANTHER" id="PTHR11851:SF49">
    <property type="entry name" value="MITOCHONDRIAL-PROCESSING PEPTIDASE SUBUNIT ALPHA"/>
    <property type="match status" value="1"/>
</dbReference>
<dbReference type="InterPro" id="IPR011249">
    <property type="entry name" value="Metalloenz_LuxS/M16"/>
</dbReference>
<protein>
    <recommendedName>
        <fullName evidence="2">Alpha-MPP</fullName>
    </recommendedName>
    <alternativeName>
        <fullName evidence="3">Inactive zinc metalloprotease alpha</fullName>
    </alternativeName>
</protein>
<comment type="similarity">
    <text evidence="1">Belongs to the peptidase M16 family.</text>
</comment>
<proteinExistence type="inferred from homology"/>
<dbReference type="GO" id="GO:0005739">
    <property type="term" value="C:mitochondrion"/>
    <property type="evidence" value="ECO:0007669"/>
    <property type="project" value="TreeGrafter"/>
</dbReference>
<evidence type="ECO:0000256" key="2">
    <source>
        <dbReference type="ARBA" id="ARBA00030006"/>
    </source>
</evidence>
<dbReference type="Proteomes" id="UP000887561">
    <property type="component" value="Unplaced"/>
</dbReference>
<dbReference type="GO" id="GO:0046872">
    <property type="term" value="F:metal ion binding"/>
    <property type="evidence" value="ECO:0007669"/>
    <property type="project" value="InterPro"/>
</dbReference>
<dbReference type="InterPro" id="IPR050361">
    <property type="entry name" value="MPP/UQCRC_Complex"/>
</dbReference>
<evidence type="ECO:0000259" key="4">
    <source>
        <dbReference type="Pfam" id="PF00675"/>
    </source>
</evidence>
<organism evidence="5 6">
    <name type="scientific">Meloidogyne javanica</name>
    <name type="common">Root-knot nematode worm</name>
    <dbReference type="NCBI Taxonomy" id="6303"/>
    <lineage>
        <taxon>Eukaryota</taxon>
        <taxon>Metazoa</taxon>
        <taxon>Ecdysozoa</taxon>
        <taxon>Nematoda</taxon>
        <taxon>Chromadorea</taxon>
        <taxon>Rhabditida</taxon>
        <taxon>Tylenchina</taxon>
        <taxon>Tylenchomorpha</taxon>
        <taxon>Tylenchoidea</taxon>
        <taxon>Meloidogynidae</taxon>
        <taxon>Meloidogyninae</taxon>
        <taxon>Meloidogyne</taxon>
        <taxon>Meloidogyne incognita group</taxon>
    </lineage>
</organism>
<dbReference type="GO" id="GO:0006627">
    <property type="term" value="P:protein processing involved in protein targeting to mitochondrion"/>
    <property type="evidence" value="ECO:0007669"/>
    <property type="project" value="TreeGrafter"/>
</dbReference>
<feature type="domain" description="Peptidase M16 N-terminal" evidence="4">
    <location>
        <begin position="83"/>
        <end position="220"/>
    </location>
</feature>
<sequence>MISVELARSKFFVYPEMLTLSRRLSTFQLKRCYSVKAAENLRRTSNNSIETVHSVLDTGLRVASHSACGQFCTIGGQLLNNHTILVAIAAGSRFEVYYPPGTSHFVEKLSFSSTKNFEDKSKTLELMEKCGALVDCQASKDTFLYASSCRISNAYEILRLIADAVLRPKILDEEVAICRDVIRYENDTLARQPEPDPLLSDWIHQAAFQSNTIGLPRYCPSDGVGEITSSHVLSYLSQYYTPDRIVVTGIGIDHDWLVDAAKELFDPRESTWVQQPERLLKNIPPLDDSLSQ</sequence>
<dbReference type="SUPFAM" id="SSF63411">
    <property type="entry name" value="LuxS/MPP-like metallohydrolase"/>
    <property type="match status" value="1"/>
</dbReference>
<dbReference type="GO" id="GO:0004222">
    <property type="term" value="F:metalloendopeptidase activity"/>
    <property type="evidence" value="ECO:0007669"/>
    <property type="project" value="InterPro"/>
</dbReference>
<dbReference type="PANTHER" id="PTHR11851">
    <property type="entry name" value="METALLOPROTEASE"/>
    <property type="match status" value="1"/>
</dbReference>
<evidence type="ECO:0000313" key="6">
    <source>
        <dbReference type="WBParaSite" id="scaffold4365_cov238.g8010"/>
    </source>
</evidence>
<name>A0A915MPU0_MELJA</name>
<dbReference type="InterPro" id="IPR011765">
    <property type="entry name" value="Pept_M16_N"/>
</dbReference>
<dbReference type="WBParaSite" id="scaffold4365_cov238.g8010">
    <property type="protein sequence ID" value="scaffold4365_cov238.g8010"/>
    <property type="gene ID" value="scaffold4365_cov238.g8010"/>
</dbReference>